<dbReference type="RefSeq" id="WP_225551738.1">
    <property type="nucleotide sequence ID" value="NZ_JADEYP010000005.1"/>
</dbReference>
<feature type="transmembrane region" description="Helical" evidence="5">
    <location>
        <begin position="602"/>
        <end position="630"/>
    </location>
</feature>
<evidence type="ECO:0000313" key="7">
    <source>
        <dbReference type="Proteomes" id="UP001165302"/>
    </source>
</evidence>
<dbReference type="Proteomes" id="UP001165302">
    <property type="component" value="Unassembled WGS sequence"/>
</dbReference>
<protein>
    <submittedName>
        <fullName evidence="6">Recombinase</fullName>
    </submittedName>
</protein>
<feature type="transmembrane region" description="Helical" evidence="5">
    <location>
        <begin position="488"/>
        <end position="510"/>
    </location>
</feature>
<dbReference type="InterPro" id="IPR023271">
    <property type="entry name" value="Aquaporin-like"/>
</dbReference>
<evidence type="ECO:0000256" key="3">
    <source>
        <dbReference type="ARBA" id="ARBA00022989"/>
    </source>
</evidence>
<feature type="transmembrane region" description="Helical" evidence="5">
    <location>
        <begin position="342"/>
        <end position="364"/>
    </location>
</feature>
<keyword evidence="3 5" id="KW-1133">Transmembrane helix</keyword>
<feature type="transmembrane region" description="Helical" evidence="5">
    <location>
        <begin position="548"/>
        <end position="573"/>
    </location>
</feature>
<reference evidence="6" key="1">
    <citation type="submission" date="2020-10" db="EMBL/GenBank/DDBJ databases">
        <authorList>
            <person name="Lu T."/>
            <person name="Wang Q."/>
            <person name="Han X."/>
        </authorList>
    </citation>
    <scope>NUCLEOTIDE SEQUENCE</scope>
    <source>
        <strain evidence="6">WQ 366</strain>
    </source>
</reference>
<feature type="transmembrane region" description="Helical" evidence="5">
    <location>
        <begin position="370"/>
        <end position="392"/>
    </location>
</feature>
<keyword evidence="4 5" id="KW-0472">Membrane</keyword>
<comment type="caution">
    <text evidence="6">The sequence shown here is derived from an EMBL/GenBank/DDBJ whole genome shotgun (WGS) entry which is preliminary data.</text>
</comment>
<sequence>MTELKHEITQLFEKSIHQHIDGLDFLIELVNIFRKNKNSLLLDITELIELLEFDYTYKSLLISKISSLELKKRDFDQIISDVGIINYNDFLYEVKRRLIAKVIPHQAPPESLEFVLNQIFYARTDSQWIQHIPDEQIVRLVNLLGGANVYADNSNNHPISEILYGLEVLTQRASGRAMEADVSKMTPEYRNFDNPFIGLLQEMDGIIQFIRTQNQPYLESSDINYKQINILLQQCDKYIDDAFGNSQKLGISMKVNQSLLRLRQQLGRIKEILPYLILDDPSKGTEQTIAFIKKLISINSNKTDVSTLINESTQSIAYEITQHTAQTGEHYITSSRKEYINMFWSACGGGSIVAVLCIIKVLMAKADTSIFGHAVLYSLNYALGFTAIYLLGCTLATKQPAMTASALVSALERKTESKEERNYKYWSFANFFSQVFRSQFIAFVGNVILAFPIAMLLIWGIDTLFSYNIASTKWRGLITDLDPIDSPAIAHASIAGLFLFLSGIIAGSVANRDKYNSLYYRMEQHPILKKIFGKEKTKKIANWYKKKWAGVISNIWFGIFMGMTGSIGIFLGLNIDIRHITFASGNLALGMYGSDWRAPNDMIIWGILGIGVIGFVNFIVSFTLSLILAFRAHKLKLYELALVSKAIWALFLLSPLQFFFPPKKEG</sequence>
<keyword evidence="2 5" id="KW-0812">Transmembrane</keyword>
<keyword evidence="7" id="KW-1185">Reference proteome</keyword>
<dbReference type="InterPro" id="IPR011385">
    <property type="entry name" value="Site-sp_rcmbase"/>
</dbReference>
<evidence type="ECO:0000313" key="6">
    <source>
        <dbReference type="EMBL" id="MCA5004407.1"/>
    </source>
</evidence>
<dbReference type="Gene3D" id="1.20.1080.10">
    <property type="entry name" value="Glycerol uptake facilitator protein"/>
    <property type="match status" value="1"/>
</dbReference>
<feature type="transmembrane region" description="Helical" evidence="5">
    <location>
        <begin position="440"/>
        <end position="461"/>
    </location>
</feature>
<name>A0ABS7Z4D3_9SPHI</name>
<evidence type="ECO:0000256" key="1">
    <source>
        <dbReference type="ARBA" id="ARBA00004141"/>
    </source>
</evidence>
<organism evidence="6 7">
    <name type="scientific">Sphingobacterium bovistauri</name>
    <dbReference type="NCBI Taxonomy" id="2781959"/>
    <lineage>
        <taxon>Bacteria</taxon>
        <taxon>Pseudomonadati</taxon>
        <taxon>Bacteroidota</taxon>
        <taxon>Sphingobacteriia</taxon>
        <taxon>Sphingobacteriales</taxon>
        <taxon>Sphingobacteriaceae</taxon>
        <taxon>Sphingobacterium</taxon>
    </lineage>
</organism>
<comment type="subcellular location">
    <subcellularLocation>
        <location evidence="1">Membrane</location>
        <topology evidence="1">Multi-pass membrane protein</topology>
    </subcellularLocation>
</comment>
<feature type="transmembrane region" description="Helical" evidence="5">
    <location>
        <begin position="642"/>
        <end position="660"/>
    </location>
</feature>
<accession>A0ABS7Z4D3</accession>
<evidence type="ECO:0000256" key="5">
    <source>
        <dbReference type="SAM" id="Phobius"/>
    </source>
</evidence>
<evidence type="ECO:0000256" key="4">
    <source>
        <dbReference type="ARBA" id="ARBA00023136"/>
    </source>
</evidence>
<proteinExistence type="predicted"/>
<dbReference type="Pfam" id="PF10136">
    <property type="entry name" value="SpecificRecomb"/>
    <property type="match status" value="1"/>
</dbReference>
<evidence type="ECO:0000256" key="2">
    <source>
        <dbReference type="ARBA" id="ARBA00022692"/>
    </source>
</evidence>
<gene>
    <name evidence="6" type="ORF">IPZ78_04440</name>
</gene>
<dbReference type="EMBL" id="JADEYP010000005">
    <property type="protein sequence ID" value="MCA5004407.1"/>
    <property type="molecule type" value="Genomic_DNA"/>
</dbReference>